<dbReference type="AlphaFoldDB" id="A0A378QWY4"/>
<keyword evidence="2" id="KW-1185">Reference proteome</keyword>
<dbReference type="Proteomes" id="UP000254065">
    <property type="component" value="Unassembled WGS sequence"/>
</dbReference>
<evidence type="ECO:0000313" key="1">
    <source>
        <dbReference type="EMBL" id="STZ07494.1"/>
    </source>
</evidence>
<protein>
    <submittedName>
        <fullName evidence="1">Uncharacterized protein</fullName>
    </submittedName>
</protein>
<reference evidence="1 2" key="1">
    <citation type="submission" date="2018-06" db="EMBL/GenBank/DDBJ databases">
        <authorList>
            <consortium name="Pathogen Informatics"/>
            <person name="Doyle S."/>
        </authorList>
    </citation>
    <scope>NUCLEOTIDE SEQUENCE [LARGE SCALE GENOMIC DNA]</scope>
    <source>
        <strain evidence="1 2">NCTC12877</strain>
    </source>
</reference>
<sequence length="127" mass="14081">MHFIIVVALIVFGFLFFNAKGGSDESVGETLEVLSGQRAYSCEASADAVVQNKLAREFSVSEDSVKKSDYRILGIETVTSSKEVNTCEIKIKSQGEKYIVTYNVMIGDEIGSFWTMFSTIDKIVDEE</sequence>
<dbReference type="EMBL" id="UGQB01000004">
    <property type="protein sequence ID" value="STZ07494.1"/>
    <property type="molecule type" value="Genomic_DNA"/>
</dbReference>
<accession>A0A378QWY4</accession>
<evidence type="ECO:0000313" key="2">
    <source>
        <dbReference type="Proteomes" id="UP000254065"/>
    </source>
</evidence>
<gene>
    <name evidence="1" type="ORF">NCTC12877_00463</name>
</gene>
<dbReference type="RefSeq" id="WP_084137740.1">
    <property type="nucleotide sequence ID" value="NZ_UGQB01000004.1"/>
</dbReference>
<organism evidence="1 2">
    <name type="scientific">Moraxella caprae</name>
    <dbReference type="NCBI Taxonomy" id="90240"/>
    <lineage>
        <taxon>Bacteria</taxon>
        <taxon>Pseudomonadati</taxon>
        <taxon>Pseudomonadota</taxon>
        <taxon>Gammaproteobacteria</taxon>
        <taxon>Moraxellales</taxon>
        <taxon>Moraxellaceae</taxon>
        <taxon>Moraxella</taxon>
    </lineage>
</organism>
<name>A0A378QWY4_9GAMM</name>
<proteinExistence type="predicted"/>